<evidence type="ECO:0000313" key="10">
    <source>
        <dbReference type="EMBL" id="ALP92827.1"/>
    </source>
</evidence>
<dbReference type="PROSITE" id="PS00194">
    <property type="entry name" value="THIOREDOXIN_1"/>
    <property type="match status" value="1"/>
</dbReference>
<dbReference type="PANTHER" id="PTHR31272:SF4">
    <property type="entry name" value="CYTOCHROME C-TYPE BIOGENESIS PROTEIN HI_1454-RELATED"/>
    <property type="match status" value="1"/>
</dbReference>
<dbReference type="STRING" id="1297617.IB211_00432c"/>
<evidence type="ECO:0000256" key="6">
    <source>
        <dbReference type="ARBA" id="ARBA00023136"/>
    </source>
</evidence>
<evidence type="ECO:0000256" key="7">
    <source>
        <dbReference type="SAM" id="MobiDB-lite"/>
    </source>
</evidence>
<evidence type="ECO:0000256" key="8">
    <source>
        <dbReference type="SAM" id="Phobius"/>
    </source>
</evidence>
<dbReference type="Pfam" id="PF02683">
    <property type="entry name" value="DsbD_TM"/>
    <property type="match status" value="1"/>
</dbReference>
<dbReference type="InterPro" id="IPR017937">
    <property type="entry name" value="Thioredoxin_CS"/>
</dbReference>
<evidence type="ECO:0000313" key="11">
    <source>
        <dbReference type="Proteomes" id="UP000064844"/>
    </source>
</evidence>
<sequence length="434" mass="46709">MGFSIETGVSAVTVFLQGVLSFFSPCVLPLVPLYIGYLSGGARTVEPDGSVRYRRRRVLGNTFFFVLGVSFAFFLLGLGFTAAGRFFSRYQSLFTRAGGILVVLFGLYQLGILGQSRLIASEHRLPFRLDRFTMGPLAALLLGFTFSFAWTPCVGPALASVLLLASAAASAARGFALIGLYTLGFTLPFLAAGLFTGTLLDFFKQHQKVVRYTVKAGGVLMVLMGVMMFTGWMNGVSSYLSRFGAAGTPPAAGSPSSPAVTASPTPSPSVHPESTASPAPVPAPDFTLYDQNGVEHTLSDYQGKTVFLNFWATWCPPCKAEMPDIQALYEDWGENGGEVIVLGVANPKTDDFLYNQDVTREEVETFLSDGGYTYPVVMDLTGDVFSAYGIRAFPTTFMIAPDGSAFGYVQGGISREIMDSIVEQTRTGVREAQK</sequence>
<dbReference type="InterPro" id="IPR013766">
    <property type="entry name" value="Thioredoxin_domain"/>
</dbReference>
<dbReference type="SUPFAM" id="SSF52833">
    <property type="entry name" value="Thioredoxin-like"/>
    <property type="match status" value="1"/>
</dbReference>
<dbReference type="GO" id="GO:0005886">
    <property type="term" value="C:plasma membrane"/>
    <property type="evidence" value="ECO:0007669"/>
    <property type="project" value="UniProtKB-SubCell"/>
</dbReference>
<dbReference type="PATRIC" id="fig|1297617.4.peg.437"/>
<feature type="transmembrane region" description="Helical" evidence="8">
    <location>
        <begin position="135"/>
        <end position="168"/>
    </location>
</feature>
<dbReference type="InterPro" id="IPR036249">
    <property type="entry name" value="Thioredoxin-like_sf"/>
</dbReference>
<dbReference type="eggNOG" id="COG0526">
    <property type="taxonomic scope" value="Bacteria"/>
</dbReference>
<dbReference type="GO" id="GO:0016491">
    <property type="term" value="F:oxidoreductase activity"/>
    <property type="evidence" value="ECO:0007669"/>
    <property type="project" value="InterPro"/>
</dbReference>
<keyword evidence="5 8" id="KW-1133">Transmembrane helix</keyword>
<feature type="transmembrane region" description="Helical" evidence="8">
    <location>
        <begin position="212"/>
        <end position="233"/>
    </location>
</feature>
<evidence type="ECO:0000256" key="5">
    <source>
        <dbReference type="ARBA" id="ARBA00022989"/>
    </source>
</evidence>
<dbReference type="EMBL" id="CP011307">
    <property type="protein sequence ID" value="ALP92827.1"/>
    <property type="molecule type" value="Genomic_DNA"/>
</dbReference>
<comment type="subcellular location">
    <subcellularLocation>
        <location evidence="1">Cell membrane</location>
        <topology evidence="1">Multi-pass membrane protein</topology>
    </subcellularLocation>
</comment>
<reference evidence="10 11" key="1">
    <citation type="journal article" date="2015" name="Nat. Commun.">
        <title>Production of butyrate from lysine and the Amadori product fructoselysine by a human gut commensal.</title>
        <authorList>
            <person name="Bui T.P."/>
            <person name="Ritari J."/>
            <person name="Boeren S."/>
            <person name="de Waard P."/>
            <person name="Plugge C.M."/>
            <person name="de Vos W.M."/>
        </authorList>
    </citation>
    <scope>NUCLEOTIDE SEQUENCE [LARGE SCALE GENOMIC DNA]</scope>
    <source>
        <strain evidence="10 11">AF211</strain>
    </source>
</reference>
<feature type="region of interest" description="Disordered" evidence="7">
    <location>
        <begin position="253"/>
        <end position="282"/>
    </location>
</feature>
<feature type="transmembrane region" description="Helical" evidence="8">
    <location>
        <begin position="12"/>
        <end position="37"/>
    </location>
</feature>
<organism evidence="10 11">
    <name type="scientific">Intestinimonas butyriciproducens</name>
    <dbReference type="NCBI Taxonomy" id="1297617"/>
    <lineage>
        <taxon>Bacteria</taxon>
        <taxon>Bacillati</taxon>
        <taxon>Bacillota</taxon>
        <taxon>Clostridia</taxon>
        <taxon>Eubacteriales</taxon>
        <taxon>Intestinimonas</taxon>
    </lineage>
</organism>
<evidence type="ECO:0000259" key="9">
    <source>
        <dbReference type="PROSITE" id="PS51352"/>
    </source>
</evidence>
<accession>A0A0S2W0E4</accession>
<evidence type="ECO:0000256" key="4">
    <source>
        <dbReference type="ARBA" id="ARBA00022692"/>
    </source>
</evidence>
<proteinExistence type="inferred from homology"/>
<evidence type="ECO:0000256" key="2">
    <source>
        <dbReference type="ARBA" id="ARBA00006143"/>
    </source>
</evidence>
<dbReference type="InterPro" id="IPR000866">
    <property type="entry name" value="AhpC/TSA"/>
</dbReference>
<keyword evidence="6 8" id="KW-0472">Membrane</keyword>
<evidence type="ECO:0000256" key="3">
    <source>
        <dbReference type="ARBA" id="ARBA00022475"/>
    </source>
</evidence>
<dbReference type="PANTHER" id="PTHR31272">
    <property type="entry name" value="CYTOCHROME C-TYPE BIOGENESIS PROTEIN HI_1454-RELATED"/>
    <property type="match status" value="1"/>
</dbReference>
<feature type="transmembrane region" description="Helical" evidence="8">
    <location>
        <begin position="174"/>
        <end position="200"/>
    </location>
</feature>
<protein>
    <submittedName>
        <fullName evidence="10">Cytochrome c-type biogenesis protein CcdA (DsbD like) / Cytochrome c-type biogenesis protein ResA</fullName>
    </submittedName>
</protein>
<keyword evidence="11" id="KW-1185">Reference proteome</keyword>
<dbReference type="PROSITE" id="PS51352">
    <property type="entry name" value="THIOREDOXIN_2"/>
    <property type="match status" value="1"/>
</dbReference>
<comment type="similarity">
    <text evidence="2">Belongs to the DsbD family.</text>
</comment>
<dbReference type="eggNOG" id="COG0785">
    <property type="taxonomic scope" value="Bacteria"/>
</dbReference>
<feature type="transmembrane region" description="Helical" evidence="8">
    <location>
        <begin position="58"/>
        <end position="81"/>
    </location>
</feature>
<dbReference type="KEGG" id="ibu:IB211_00432c"/>
<dbReference type="InterPro" id="IPR003834">
    <property type="entry name" value="Cyt_c_assmbl_TM_dom"/>
</dbReference>
<dbReference type="Proteomes" id="UP000064844">
    <property type="component" value="Chromosome"/>
</dbReference>
<dbReference type="GO" id="GO:0016209">
    <property type="term" value="F:antioxidant activity"/>
    <property type="evidence" value="ECO:0007669"/>
    <property type="project" value="InterPro"/>
</dbReference>
<dbReference type="InterPro" id="IPR051790">
    <property type="entry name" value="Cytochrome_c-biogenesis_DsbD"/>
</dbReference>
<feature type="compositionally biased region" description="Low complexity" evidence="7">
    <location>
        <begin position="253"/>
        <end position="270"/>
    </location>
</feature>
<gene>
    <name evidence="10" type="ORF">IB211_00432c</name>
</gene>
<keyword evidence="4 8" id="KW-0812">Transmembrane</keyword>
<reference evidence="11" key="2">
    <citation type="submission" date="2015-04" db="EMBL/GenBank/DDBJ databases">
        <title>A butyrogenic pathway from the amino acid lysine in a human gut commensal.</title>
        <authorList>
            <person name="de Vos W.M."/>
            <person name="Bui N.T.P."/>
            <person name="Plugge C.M."/>
            <person name="Ritari J."/>
        </authorList>
    </citation>
    <scope>NUCLEOTIDE SEQUENCE [LARGE SCALE GENOMIC DNA]</scope>
    <source>
        <strain evidence="11">AF211</strain>
    </source>
</reference>
<keyword evidence="3" id="KW-1003">Cell membrane</keyword>
<dbReference type="Gene3D" id="3.40.30.10">
    <property type="entry name" value="Glutaredoxin"/>
    <property type="match status" value="1"/>
</dbReference>
<dbReference type="GO" id="GO:0017004">
    <property type="term" value="P:cytochrome complex assembly"/>
    <property type="evidence" value="ECO:0007669"/>
    <property type="project" value="InterPro"/>
</dbReference>
<dbReference type="CDD" id="cd02966">
    <property type="entry name" value="TlpA_like_family"/>
    <property type="match status" value="1"/>
</dbReference>
<feature type="domain" description="Thioredoxin" evidence="9">
    <location>
        <begin position="277"/>
        <end position="427"/>
    </location>
</feature>
<evidence type="ECO:0000256" key="1">
    <source>
        <dbReference type="ARBA" id="ARBA00004651"/>
    </source>
</evidence>
<dbReference type="RefSeq" id="WP_058116944.1">
    <property type="nucleotide sequence ID" value="NZ_CP011307.1"/>
</dbReference>
<name>A0A0S2W0E4_9FIRM</name>
<feature type="transmembrane region" description="Helical" evidence="8">
    <location>
        <begin position="93"/>
        <end position="114"/>
    </location>
</feature>
<dbReference type="Pfam" id="PF00578">
    <property type="entry name" value="AhpC-TSA"/>
    <property type="match status" value="1"/>
</dbReference>
<dbReference type="AlphaFoldDB" id="A0A0S2W0E4"/>